<evidence type="ECO:0000256" key="2">
    <source>
        <dbReference type="SAM" id="SignalP"/>
    </source>
</evidence>
<name>A0AAJ4WBD0_9GAMM</name>
<dbReference type="InterPro" id="IPR010854">
    <property type="entry name" value="YdgH/BhsA/McbA-like_dom"/>
</dbReference>
<evidence type="ECO:0000256" key="1">
    <source>
        <dbReference type="ARBA" id="ARBA00022729"/>
    </source>
</evidence>
<feature type="domain" description="YdgH/BhsA/McbA-like" evidence="3">
    <location>
        <begin position="34"/>
        <end position="91"/>
    </location>
</feature>
<dbReference type="NCBIfam" id="NF040471">
    <property type="entry name" value="ydgH_STM1478"/>
    <property type="match status" value="1"/>
</dbReference>
<dbReference type="Pfam" id="PF07338">
    <property type="entry name" value="YdgH_BhsA-like"/>
    <property type="match status" value="3"/>
</dbReference>
<dbReference type="RefSeq" id="WP_074823088.1">
    <property type="nucleotide sequence ID" value="NZ_FOLW01000006.1"/>
</dbReference>
<dbReference type="EMBL" id="FOLW01000006">
    <property type="protein sequence ID" value="SFC99856.1"/>
    <property type="molecule type" value="Genomic_DNA"/>
</dbReference>
<proteinExistence type="predicted"/>
<dbReference type="InterPro" id="IPR025539">
    <property type="entry name" value="YdgH"/>
</dbReference>
<dbReference type="Proteomes" id="UP000226420">
    <property type="component" value="Unassembled WGS sequence"/>
</dbReference>
<evidence type="ECO:0000313" key="5">
    <source>
        <dbReference type="Proteomes" id="UP000226420"/>
    </source>
</evidence>
<dbReference type="AlphaFoldDB" id="A0AAJ4WBD0"/>
<organism evidence="4 5">
    <name type="scientific">Pragia fontium DSM 5563 = ATCC 49100</name>
    <dbReference type="NCBI Taxonomy" id="1122977"/>
    <lineage>
        <taxon>Bacteria</taxon>
        <taxon>Pseudomonadati</taxon>
        <taxon>Pseudomonadota</taxon>
        <taxon>Gammaproteobacteria</taxon>
        <taxon>Enterobacterales</taxon>
        <taxon>Budviciaceae</taxon>
        <taxon>Pragia</taxon>
    </lineage>
</organism>
<dbReference type="InterPro" id="IPR025543">
    <property type="entry name" value="Dodecin-like"/>
</dbReference>
<protein>
    <recommendedName>
        <fullName evidence="3">YdgH/BhsA/McbA-like domain-containing protein</fullName>
    </recommendedName>
</protein>
<dbReference type="PANTHER" id="PTHR34156:SF2">
    <property type="entry name" value="PROTEIN YDGH"/>
    <property type="match status" value="1"/>
</dbReference>
<feature type="signal peptide" evidence="2">
    <location>
        <begin position="1"/>
        <end position="22"/>
    </location>
</feature>
<feature type="domain" description="YdgH/BhsA/McbA-like" evidence="3">
    <location>
        <begin position="263"/>
        <end position="318"/>
    </location>
</feature>
<keyword evidence="1 2" id="KW-0732">Signal</keyword>
<comment type="caution">
    <text evidence="4">The sequence shown here is derived from an EMBL/GenBank/DDBJ whole genome shotgun (WGS) entry which is preliminary data.</text>
</comment>
<evidence type="ECO:0000313" key="4">
    <source>
        <dbReference type="EMBL" id="SFC99856.1"/>
    </source>
</evidence>
<dbReference type="SUPFAM" id="SSF159871">
    <property type="entry name" value="YdgH-like"/>
    <property type="match status" value="3"/>
</dbReference>
<feature type="chain" id="PRO_5042560302" description="YdgH/BhsA/McbA-like domain-containing protein" evidence="2">
    <location>
        <begin position="23"/>
        <end position="318"/>
    </location>
</feature>
<gene>
    <name evidence="4" type="ORF">SAMN02745723_106180</name>
</gene>
<dbReference type="InterPro" id="IPR036275">
    <property type="entry name" value="YdgH-like_sf"/>
</dbReference>
<feature type="domain" description="YdgH/BhsA/McbA-like" evidence="3">
    <location>
        <begin position="120"/>
        <end position="176"/>
    </location>
</feature>
<dbReference type="Gene3D" id="3.30.1660.10">
    <property type="entry name" value="Flavin-binding protein dodecin"/>
    <property type="match status" value="3"/>
</dbReference>
<reference evidence="4 5" key="1">
    <citation type="submission" date="2016-10" db="EMBL/GenBank/DDBJ databases">
        <authorList>
            <person name="Varghese N."/>
            <person name="Submissions S."/>
        </authorList>
    </citation>
    <scope>NUCLEOTIDE SEQUENCE [LARGE SCALE GENOMIC DNA]</scope>
    <source>
        <strain evidence="4 5">DSM 5563</strain>
    </source>
</reference>
<evidence type="ECO:0000259" key="3">
    <source>
        <dbReference type="Pfam" id="PF07338"/>
    </source>
</evidence>
<accession>A0AAJ4WBD0</accession>
<dbReference type="PANTHER" id="PTHR34156">
    <property type="entry name" value="OUTER MEMBRANE PROTEIN-RELATED-RELATED"/>
    <property type="match status" value="1"/>
</dbReference>
<sequence length="318" mass="34617">MKLKTTLITTALLSAMSFSIFAAQELTPEKADELVPFDRITFSGRYDSIYDANRAASKRADKQGAAAFFVRDISEQSGNGGNSRVIADLYHADAKAASTETQYRVFNGVRELPRTEASQLEPFDTVSIRGFYPVQNDVNNAVAEQAKAKGADAFFIVRQIDANRGANQFITAYIYKKDAPKRKVQAQDNPIPADSEAGKEALAAGGAAAAEVEIPNVASSTSISADVGRFFETQTSSEGSRYTVTLKDGTKIEELNNATAMKMTPFDSITFTDNFSNSTDMSEQIAKRTAAKGGKYYHITRQWEKNGGNITVTADIFK</sequence>
<dbReference type="InterPro" id="IPR051096">
    <property type="entry name" value="BhsA/McbA_stress_biofilm_assoc"/>
</dbReference>